<accession>A0AAV7NML4</accession>
<name>A0AAV7NML4_PLEWA</name>
<reference evidence="2" key="1">
    <citation type="journal article" date="2022" name="bioRxiv">
        <title>Sequencing and chromosome-scale assembly of the giantPleurodeles waltlgenome.</title>
        <authorList>
            <person name="Brown T."/>
            <person name="Elewa A."/>
            <person name="Iarovenko S."/>
            <person name="Subramanian E."/>
            <person name="Araus A.J."/>
            <person name="Petzold A."/>
            <person name="Susuki M."/>
            <person name="Suzuki K.-i.T."/>
            <person name="Hayashi T."/>
            <person name="Toyoda A."/>
            <person name="Oliveira C."/>
            <person name="Osipova E."/>
            <person name="Leigh N.D."/>
            <person name="Simon A."/>
            <person name="Yun M.H."/>
        </authorList>
    </citation>
    <scope>NUCLEOTIDE SEQUENCE</scope>
    <source>
        <strain evidence="2">20211129_DDA</strain>
        <tissue evidence="2">Liver</tissue>
    </source>
</reference>
<evidence type="ECO:0000313" key="2">
    <source>
        <dbReference type="EMBL" id="KAJ1117276.1"/>
    </source>
</evidence>
<evidence type="ECO:0000313" key="3">
    <source>
        <dbReference type="Proteomes" id="UP001066276"/>
    </source>
</evidence>
<protein>
    <submittedName>
        <fullName evidence="2">Uncharacterized protein</fullName>
    </submittedName>
</protein>
<dbReference type="Proteomes" id="UP001066276">
    <property type="component" value="Chromosome 8"/>
</dbReference>
<feature type="compositionally biased region" description="Basic and acidic residues" evidence="1">
    <location>
        <begin position="31"/>
        <end position="46"/>
    </location>
</feature>
<proteinExistence type="predicted"/>
<dbReference type="EMBL" id="JANPWB010000012">
    <property type="protein sequence ID" value="KAJ1117276.1"/>
    <property type="molecule type" value="Genomic_DNA"/>
</dbReference>
<comment type="caution">
    <text evidence="2">The sequence shown here is derived from an EMBL/GenBank/DDBJ whole genome shotgun (WGS) entry which is preliminary data.</text>
</comment>
<keyword evidence="3" id="KW-1185">Reference proteome</keyword>
<dbReference type="AlphaFoldDB" id="A0AAV7NML4"/>
<sequence length="105" mass="12059">MDCSLREPGEPLDLPQTPPMRKVRRKKDPKRRGEIMEDPLKSHHNDPQMCSLEQTGDPTLQDILHAITASRETLESKIDSLAMDMTILRNDKRHLAKGSTRRRSC</sequence>
<feature type="region of interest" description="Disordered" evidence="1">
    <location>
        <begin position="1"/>
        <end position="49"/>
    </location>
</feature>
<feature type="compositionally biased region" description="Basic residues" evidence="1">
    <location>
        <begin position="21"/>
        <end position="30"/>
    </location>
</feature>
<gene>
    <name evidence="2" type="ORF">NDU88_005476</name>
</gene>
<organism evidence="2 3">
    <name type="scientific">Pleurodeles waltl</name>
    <name type="common">Iberian ribbed newt</name>
    <dbReference type="NCBI Taxonomy" id="8319"/>
    <lineage>
        <taxon>Eukaryota</taxon>
        <taxon>Metazoa</taxon>
        <taxon>Chordata</taxon>
        <taxon>Craniata</taxon>
        <taxon>Vertebrata</taxon>
        <taxon>Euteleostomi</taxon>
        <taxon>Amphibia</taxon>
        <taxon>Batrachia</taxon>
        <taxon>Caudata</taxon>
        <taxon>Salamandroidea</taxon>
        <taxon>Salamandridae</taxon>
        <taxon>Pleurodelinae</taxon>
        <taxon>Pleurodeles</taxon>
    </lineage>
</organism>
<evidence type="ECO:0000256" key="1">
    <source>
        <dbReference type="SAM" id="MobiDB-lite"/>
    </source>
</evidence>